<reference evidence="14 15" key="1">
    <citation type="submission" date="2024-08" db="EMBL/GenBank/DDBJ databases">
        <authorList>
            <person name="Cucini C."/>
            <person name="Frati F."/>
        </authorList>
    </citation>
    <scope>NUCLEOTIDE SEQUENCE [LARGE SCALE GENOMIC DNA]</scope>
</reference>
<sequence>MASGGILKNELSDPPVSQQFFEDSQDLLGGEVDHPIDETSRLGVNSRDAMLNQGYVIEVPPQWPGCASTASNLQSENPNSSNYLSQLLGNGGLTDSDLETFQFGSDPESLSQILSSDLLNVGSLVYTGTGSRGCELIVPERRTSTHHAEGRASNEYRQRQLSTPAPSVNASIALHKILNDDNDYITLDDWKGELNFQVTPVLDPTKKNLYLKEENKLFCKMGIAVPLKFELDFSKIEDPGEFTLRASLVYTDPNDMNKPVLRCSSHLVEEERLRLPENNRLEHILRPSQPHKDTSYKSLPSRRCYLICPLKFPEPGTNFLSRSYVFTCLSSCKGDDGIGRRPIAMMFCLFDKFGNLYGRRVIKVRICSAPQRDYHKEKDERGLPVAGRKRKSGSLSNEIVPQAPKRASLTSVCPNNSPTSPGSVRCVVTASKATNVEEEDCVSSSQETVYSCEESSQKMSLRRLIREIRWTLSLKQSENPILQSFAKNAYNVLKLTQGICDNAREYENSLVNQGSKEKEGKSPDGGFHEGAGLD</sequence>
<dbReference type="Gene3D" id="2.60.40.720">
    <property type="match status" value="1"/>
</dbReference>
<comment type="similarity">
    <text evidence="3">Belongs to the p53 family.</text>
</comment>
<name>A0ABP1QMF0_9HEXA</name>
<keyword evidence="4" id="KW-0053">Apoptosis</keyword>
<evidence type="ECO:0000256" key="11">
    <source>
        <dbReference type="ARBA" id="ARBA00023242"/>
    </source>
</evidence>
<dbReference type="InterPro" id="IPR008967">
    <property type="entry name" value="p53-like_TF_DNA-bd_sf"/>
</dbReference>
<dbReference type="Pfam" id="PF00870">
    <property type="entry name" value="P53"/>
    <property type="match status" value="1"/>
</dbReference>
<dbReference type="EMBL" id="CAXLJM020000033">
    <property type="protein sequence ID" value="CAL8101847.1"/>
    <property type="molecule type" value="Genomic_DNA"/>
</dbReference>
<keyword evidence="6" id="KW-0862">Zinc</keyword>
<evidence type="ECO:0000256" key="2">
    <source>
        <dbReference type="ARBA" id="ARBA00004123"/>
    </source>
</evidence>
<evidence type="ECO:0000256" key="8">
    <source>
        <dbReference type="ARBA" id="ARBA00023125"/>
    </source>
</evidence>
<dbReference type="Proteomes" id="UP001642540">
    <property type="component" value="Unassembled WGS sequence"/>
</dbReference>
<evidence type="ECO:0000256" key="5">
    <source>
        <dbReference type="ARBA" id="ARBA00022723"/>
    </source>
</evidence>
<evidence type="ECO:0000256" key="6">
    <source>
        <dbReference type="ARBA" id="ARBA00022833"/>
    </source>
</evidence>
<evidence type="ECO:0000313" key="15">
    <source>
        <dbReference type="Proteomes" id="UP001642540"/>
    </source>
</evidence>
<comment type="cofactor">
    <cofactor evidence="1">
        <name>Zn(2+)</name>
        <dbReference type="ChEBI" id="CHEBI:29105"/>
    </cofactor>
</comment>
<feature type="region of interest" description="Disordered" evidence="12">
    <location>
        <begin position="143"/>
        <end position="162"/>
    </location>
</feature>
<evidence type="ECO:0000256" key="7">
    <source>
        <dbReference type="ARBA" id="ARBA00023015"/>
    </source>
</evidence>
<feature type="domain" description="p53 DNA-binding" evidence="13">
    <location>
        <begin position="188"/>
        <end position="379"/>
    </location>
</feature>
<evidence type="ECO:0000259" key="13">
    <source>
        <dbReference type="Pfam" id="PF00870"/>
    </source>
</evidence>
<evidence type="ECO:0000256" key="12">
    <source>
        <dbReference type="SAM" id="MobiDB-lite"/>
    </source>
</evidence>
<keyword evidence="11" id="KW-0539">Nucleus</keyword>
<keyword evidence="10" id="KW-0804">Transcription</keyword>
<comment type="caution">
    <text evidence="14">The sequence shown here is derived from an EMBL/GenBank/DDBJ whole genome shotgun (WGS) entry which is preliminary data.</text>
</comment>
<dbReference type="InterPro" id="IPR012346">
    <property type="entry name" value="p53/RUNT-type_TF_DNA-bd_sf"/>
</dbReference>
<feature type="region of interest" description="Disordered" evidence="12">
    <location>
        <begin position="377"/>
        <end position="400"/>
    </location>
</feature>
<dbReference type="PANTHER" id="PTHR11447">
    <property type="entry name" value="CELLULAR TUMOR ANTIGEN P53"/>
    <property type="match status" value="1"/>
</dbReference>
<dbReference type="PRINTS" id="PR00386">
    <property type="entry name" value="P53SUPPRESSR"/>
</dbReference>
<keyword evidence="15" id="KW-1185">Reference proteome</keyword>
<evidence type="ECO:0000313" key="14">
    <source>
        <dbReference type="EMBL" id="CAL8101847.1"/>
    </source>
</evidence>
<keyword evidence="9" id="KW-0010">Activator</keyword>
<keyword evidence="5" id="KW-0479">Metal-binding</keyword>
<protein>
    <recommendedName>
        <fullName evidence="13">p53 DNA-binding domain-containing protein</fullName>
    </recommendedName>
</protein>
<dbReference type="InterPro" id="IPR002117">
    <property type="entry name" value="p53_tumour_suppressor"/>
</dbReference>
<comment type="subcellular location">
    <subcellularLocation>
        <location evidence="2">Nucleus</location>
    </subcellularLocation>
</comment>
<organism evidence="14 15">
    <name type="scientific">Orchesella dallaii</name>
    <dbReference type="NCBI Taxonomy" id="48710"/>
    <lineage>
        <taxon>Eukaryota</taxon>
        <taxon>Metazoa</taxon>
        <taxon>Ecdysozoa</taxon>
        <taxon>Arthropoda</taxon>
        <taxon>Hexapoda</taxon>
        <taxon>Collembola</taxon>
        <taxon>Entomobryomorpha</taxon>
        <taxon>Entomobryoidea</taxon>
        <taxon>Orchesellidae</taxon>
        <taxon>Orchesellinae</taxon>
        <taxon>Orchesella</taxon>
    </lineage>
</organism>
<evidence type="ECO:0000256" key="4">
    <source>
        <dbReference type="ARBA" id="ARBA00022703"/>
    </source>
</evidence>
<accession>A0ABP1QMF0</accession>
<dbReference type="InterPro" id="IPR011615">
    <property type="entry name" value="p53_DNA-bd"/>
</dbReference>
<evidence type="ECO:0000256" key="9">
    <source>
        <dbReference type="ARBA" id="ARBA00023159"/>
    </source>
</evidence>
<evidence type="ECO:0000256" key="10">
    <source>
        <dbReference type="ARBA" id="ARBA00023163"/>
    </source>
</evidence>
<keyword evidence="8" id="KW-0238">DNA-binding</keyword>
<dbReference type="SUPFAM" id="SSF49417">
    <property type="entry name" value="p53-like transcription factors"/>
    <property type="match status" value="1"/>
</dbReference>
<feature type="region of interest" description="Disordered" evidence="12">
    <location>
        <begin position="510"/>
        <end position="534"/>
    </location>
</feature>
<gene>
    <name evidence="14" type="ORF">ODALV1_LOCUS10974</name>
</gene>
<feature type="compositionally biased region" description="Basic and acidic residues" evidence="12">
    <location>
        <begin position="143"/>
        <end position="158"/>
    </location>
</feature>
<evidence type="ECO:0000256" key="1">
    <source>
        <dbReference type="ARBA" id="ARBA00001947"/>
    </source>
</evidence>
<evidence type="ECO:0000256" key="3">
    <source>
        <dbReference type="ARBA" id="ARBA00006167"/>
    </source>
</evidence>
<keyword evidence="7" id="KW-0805">Transcription regulation</keyword>
<proteinExistence type="inferred from homology"/>
<dbReference type="PANTHER" id="PTHR11447:SF16">
    <property type="entry name" value="P53 PROTEIN LONG FORM VARIANT 1"/>
    <property type="match status" value="1"/>
</dbReference>